<feature type="region of interest" description="Disordered" evidence="10">
    <location>
        <begin position="232"/>
        <end position="265"/>
    </location>
</feature>
<feature type="coiled-coil region" evidence="9">
    <location>
        <begin position="145"/>
        <end position="172"/>
    </location>
</feature>
<gene>
    <name evidence="13" type="primary">CEP57L1</name>
    <name evidence="13" type="synonym">cep57l1</name>
</gene>
<feature type="coiled-coil region" evidence="9">
    <location>
        <begin position="65"/>
        <end position="99"/>
    </location>
</feature>
<evidence type="ECO:0000256" key="4">
    <source>
        <dbReference type="ARBA" id="ARBA00022701"/>
    </source>
</evidence>
<reference evidence="13" key="1">
    <citation type="submission" date="2021-06" db="EMBL/GenBank/DDBJ databases">
        <authorList>
            <consortium name="Wellcome Sanger Institute Data Sharing"/>
        </authorList>
    </citation>
    <scope>NUCLEOTIDE SEQUENCE [LARGE SCALE GENOMIC DNA]</scope>
</reference>
<keyword evidence="3" id="KW-0963">Cytoplasm</keyword>
<dbReference type="GO" id="GO:0008017">
    <property type="term" value="F:microtubule binding"/>
    <property type="evidence" value="ECO:0007669"/>
    <property type="project" value="InterPro"/>
</dbReference>
<evidence type="ECO:0000256" key="2">
    <source>
        <dbReference type="ARBA" id="ARBA00008179"/>
    </source>
</evidence>
<dbReference type="InterPro" id="IPR025913">
    <property type="entry name" value="Cep57_CLD"/>
</dbReference>
<dbReference type="GO" id="GO:0042802">
    <property type="term" value="F:identical protein binding"/>
    <property type="evidence" value="ECO:0007669"/>
    <property type="project" value="InterPro"/>
</dbReference>
<comment type="similarity">
    <text evidence="2">Belongs to the translokin family.</text>
</comment>
<dbReference type="GO" id="GO:0043015">
    <property type="term" value="F:gamma-tubulin binding"/>
    <property type="evidence" value="ECO:0007669"/>
    <property type="project" value="InterPro"/>
</dbReference>
<dbReference type="Pfam" id="PF06657">
    <property type="entry name" value="Cep57_MT_bd"/>
    <property type="match status" value="1"/>
</dbReference>
<dbReference type="Gene3D" id="1.20.58.90">
    <property type="match status" value="1"/>
</dbReference>
<keyword evidence="14" id="KW-1185">Reference proteome</keyword>
<protein>
    <recommendedName>
        <fullName evidence="7">Centrosomal protein 57kDa-like protein 1</fullName>
    </recommendedName>
    <alternativeName>
        <fullName evidence="8">Cep57-related protein</fullName>
    </alternativeName>
</protein>
<name>A0A8C4RDQ4_ERPCA</name>
<feature type="region of interest" description="Disordered" evidence="10">
    <location>
        <begin position="421"/>
        <end position="452"/>
    </location>
</feature>
<dbReference type="Ensembl" id="ENSECRT00000001093.1">
    <property type="protein sequence ID" value="ENSECRP00000001071.1"/>
    <property type="gene ID" value="ENSECRG00000000737.1"/>
</dbReference>
<evidence type="ECO:0000256" key="8">
    <source>
        <dbReference type="ARBA" id="ARBA00042578"/>
    </source>
</evidence>
<feature type="compositionally biased region" description="Basic and acidic residues" evidence="10">
    <location>
        <begin position="428"/>
        <end position="438"/>
    </location>
</feature>
<keyword evidence="4" id="KW-0493">Microtubule</keyword>
<dbReference type="PANTHER" id="PTHR19336">
    <property type="entry name" value="UNCHARACTERIZED DUF1167"/>
    <property type="match status" value="1"/>
</dbReference>
<feature type="domain" description="Cep57 centrosome localisation" evidence="12">
    <location>
        <begin position="67"/>
        <end position="240"/>
    </location>
</feature>
<evidence type="ECO:0000313" key="14">
    <source>
        <dbReference type="Proteomes" id="UP000694620"/>
    </source>
</evidence>
<evidence type="ECO:0000256" key="3">
    <source>
        <dbReference type="ARBA" id="ARBA00022490"/>
    </source>
</evidence>
<feature type="coiled-coil region" evidence="9">
    <location>
        <begin position="199"/>
        <end position="228"/>
    </location>
</feature>
<evidence type="ECO:0000256" key="7">
    <source>
        <dbReference type="ARBA" id="ARBA00041218"/>
    </source>
</evidence>
<dbReference type="Proteomes" id="UP000694620">
    <property type="component" value="Chromosome 3"/>
</dbReference>
<sequence>MASAELQCLESPSKCSFFGSYYNPPDKLSVPSYYESKYPYNCASQTKHLGVASFEKDKKNLESGSEAVIKALRTLQEKIRRLELERIQAENNIKYLSEKAMRRTRSFEPEKRGMETMEGEENQNKELTSQLCRAEARCSLLEKQLDYMRKMVETAERDRNDIKEKQALLQEDKSRDQVEMQSKLEKLESPRKECLNLINTQALAEKKIVQMEKKLLEEQNQRQLIQDRTTQIQTSLQMSKVPQPSLPPDTKMKKKKKSSAKKATNVKKDPILPSFKNKLKHLPFVAGTSTSPSHSVSANVQNVLHLMKYRHPQLSDGSFGPPVRTTGKTKSEKKTFHLPMSSCSTTSAGSLSELLVALQDELGQMSFEHQELLKQIHETSKPEVREDFERELDCLVKQMEVKVNQISSVKKHQAAVQKLKLKAQSAKRRADGAPKSEKFSPAGSKSRGGSVKLCQSQGSLKLLKNVQKLQQSLKKDDILWEQ</sequence>
<dbReference type="InterPro" id="IPR051756">
    <property type="entry name" value="Centrosomal_MT-associated"/>
</dbReference>
<keyword evidence="5 9" id="KW-0175">Coiled coil</keyword>
<dbReference type="PANTHER" id="PTHR19336:SF10">
    <property type="entry name" value="CENTROSOMAL PROTEIN CEP57L1"/>
    <property type="match status" value="1"/>
</dbReference>
<evidence type="ECO:0000256" key="9">
    <source>
        <dbReference type="SAM" id="Coils"/>
    </source>
</evidence>
<dbReference type="Pfam" id="PF14073">
    <property type="entry name" value="Cep57_CLD"/>
    <property type="match status" value="1"/>
</dbReference>
<reference evidence="13" key="2">
    <citation type="submission" date="2025-08" db="UniProtKB">
        <authorList>
            <consortium name="Ensembl"/>
        </authorList>
    </citation>
    <scope>IDENTIFICATION</scope>
</reference>
<evidence type="ECO:0000313" key="13">
    <source>
        <dbReference type="Ensembl" id="ENSECRP00000001071.1"/>
    </source>
</evidence>
<feature type="compositionally biased region" description="Polar residues" evidence="10">
    <location>
        <begin position="232"/>
        <end position="242"/>
    </location>
</feature>
<accession>A0A8C4RDQ4</accession>
<organism evidence="13 14">
    <name type="scientific">Erpetoichthys calabaricus</name>
    <name type="common">Rope fish</name>
    <name type="synonym">Calamoichthys calabaricus</name>
    <dbReference type="NCBI Taxonomy" id="27687"/>
    <lineage>
        <taxon>Eukaryota</taxon>
        <taxon>Metazoa</taxon>
        <taxon>Chordata</taxon>
        <taxon>Craniata</taxon>
        <taxon>Vertebrata</taxon>
        <taxon>Euteleostomi</taxon>
        <taxon>Actinopterygii</taxon>
        <taxon>Polypteriformes</taxon>
        <taxon>Polypteridae</taxon>
        <taxon>Erpetoichthys</taxon>
    </lineage>
</organism>
<evidence type="ECO:0000256" key="1">
    <source>
        <dbReference type="ARBA" id="ARBA00004300"/>
    </source>
</evidence>
<dbReference type="GO" id="GO:0005874">
    <property type="term" value="C:microtubule"/>
    <property type="evidence" value="ECO:0007669"/>
    <property type="project" value="UniProtKB-KW"/>
</dbReference>
<evidence type="ECO:0000259" key="12">
    <source>
        <dbReference type="Pfam" id="PF14073"/>
    </source>
</evidence>
<dbReference type="InterPro" id="IPR024957">
    <property type="entry name" value="Cep57_MT-bd_dom"/>
</dbReference>
<keyword evidence="6" id="KW-0206">Cytoskeleton</keyword>
<comment type="subcellular location">
    <subcellularLocation>
        <location evidence="1">Cytoplasm</location>
        <location evidence="1">Cytoskeleton</location>
        <location evidence="1">Microtubule organizing center</location>
        <location evidence="1">Centrosome</location>
    </subcellularLocation>
</comment>
<reference evidence="13" key="3">
    <citation type="submission" date="2025-09" db="UniProtKB">
        <authorList>
            <consortium name="Ensembl"/>
        </authorList>
    </citation>
    <scope>IDENTIFICATION</scope>
</reference>
<proteinExistence type="inferred from homology"/>
<dbReference type="AlphaFoldDB" id="A0A8C4RDQ4"/>
<dbReference type="GO" id="GO:0005813">
    <property type="term" value="C:centrosome"/>
    <property type="evidence" value="ECO:0007669"/>
    <property type="project" value="UniProtKB-SubCell"/>
</dbReference>
<evidence type="ECO:0000259" key="11">
    <source>
        <dbReference type="Pfam" id="PF06657"/>
    </source>
</evidence>
<evidence type="ECO:0000256" key="6">
    <source>
        <dbReference type="ARBA" id="ARBA00023212"/>
    </source>
</evidence>
<feature type="domain" description="Cep57 centrosome microtubule-binding" evidence="11">
    <location>
        <begin position="343"/>
        <end position="412"/>
    </location>
</feature>
<evidence type="ECO:0000256" key="5">
    <source>
        <dbReference type="ARBA" id="ARBA00023054"/>
    </source>
</evidence>
<evidence type="ECO:0000256" key="10">
    <source>
        <dbReference type="SAM" id="MobiDB-lite"/>
    </source>
</evidence>
<dbReference type="GeneTree" id="ENSGT00530000063695"/>